<dbReference type="Proteomes" id="UP000294335">
    <property type="component" value="Unassembled WGS sequence"/>
</dbReference>
<evidence type="ECO:0000313" key="2">
    <source>
        <dbReference type="Proteomes" id="UP000294335"/>
    </source>
</evidence>
<comment type="caution">
    <text evidence="1">The sequence shown here is derived from an EMBL/GenBank/DDBJ whole genome shotgun (WGS) entry which is preliminary data.</text>
</comment>
<dbReference type="AlphaFoldDB" id="A0AAQ1SS08"/>
<keyword evidence="2" id="KW-1185">Reference proteome</keyword>
<name>A0AAQ1SS08_9PSED</name>
<sequence>MPFCCTCLADPDKLRCCIHPSHGLNVRGALFCSKSKSWHTRCGSGQAREAGDAMDGTGYAGVRGHARSHRLREFLL</sequence>
<organism evidence="1 2">
    <name type="scientific">Pseudomonas inefficax</name>
    <dbReference type="NCBI Taxonomy" id="2078786"/>
    <lineage>
        <taxon>Bacteria</taxon>
        <taxon>Pseudomonadati</taxon>
        <taxon>Pseudomonadota</taxon>
        <taxon>Gammaproteobacteria</taxon>
        <taxon>Pseudomonadales</taxon>
        <taxon>Pseudomonadaceae</taxon>
        <taxon>Pseudomonas</taxon>
    </lineage>
</organism>
<reference evidence="1 2" key="1">
    <citation type="submission" date="2018-02" db="EMBL/GenBank/DDBJ databases">
        <authorList>
            <person name="Dubost A."/>
        </authorList>
    </citation>
    <scope>NUCLEOTIDE SEQUENCE [LARGE SCALE GENOMIC DNA]</scope>
    <source>
        <strain evidence="2">JV551A3</strain>
    </source>
</reference>
<dbReference type="EMBL" id="OPYN01000038">
    <property type="protein sequence ID" value="SPO58987.1"/>
    <property type="molecule type" value="Genomic_DNA"/>
</dbReference>
<protein>
    <submittedName>
        <fullName evidence="1">Uncharacterized protein</fullName>
    </submittedName>
</protein>
<proteinExistence type="predicted"/>
<gene>
    <name evidence="1" type="ORF">JV551A3_V1_380037</name>
</gene>
<accession>A0AAQ1SS08</accession>
<evidence type="ECO:0000313" key="1">
    <source>
        <dbReference type="EMBL" id="SPO58987.1"/>
    </source>
</evidence>